<feature type="compositionally biased region" description="Basic and acidic residues" evidence="1">
    <location>
        <begin position="1"/>
        <end position="12"/>
    </location>
</feature>
<dbReference type="Proteomes" id="UP000019132">
    <property type="component" value="Unassembled WGS sequence"/>
</dbReference>
<dbReference type="EnsemblProtists" id="PYU1_T009890">
    <property type="protein sequence ID" value="PYU1_T009890"/>
    <property type="gene ID" value="PYU1_G009872"/>
</dbReference>
<reference evidence="3" key="2">
    <citation type="submission" date="2010-04" db="EMBL/GenBank/DDBJ databases">
        <authorList>
            <person name="Buell R."/>
            <person name="Hamilton J."/>
            <person name="Hostetler J."/>
        </authorList>
    </citation>
    <scope>NUCLEOTIDE SEQUENCE [LARGE SCALE GENOMIC DNA]</scope>
    <source>
        <strain evidence="3">DAOM:BR144</strain>
    </source>
</reference>
<accession>K3WY42</accession>
<evidence type="ECO:0000313" key="3">
    <source>
        <dbReference type="Proteomes" id="UP000019132"/>
    </source>
</evidence>
<dbReference type="VEuPathDB" id="FungiDB:PYU1_G009872"/>
<evidence type="ECO:0000313" key="2">
    <source>
        <dbReference type="EnsemblProtists" id="PYU1_T009890"/>
    </source>
</evidence>
<keyword evidence="3" id="KW-1185">Reference proteome</keyword>
<dbReference type="AlphaFoldDB" id="K3WY42"/>
<feature type="compositionally biased region" description="Polar residues" evidence="1">
    <location>
        <begin position="13"/>
        <end position="30"/>
    </location>
</feature>
<reference evidence="3" key="1">
    <citation type="journal article" date="2010" name="Genome Biol.">
        <title>Genome sequence of the necrotrophic plant pathogen Pythium ultimum reveals original pathogenicity mechanisms and effector repertoire.</title>
        <authorList>
            <person name="Levesque C.A."/>
            <person name="Brouwer H."/>
            <person name="Cano L."/>
            <person name="Hamilton J.P."/>
            <person name="Holt C."/>
            <person name="Huitema E."/>
            <person name="Raffaele S."/>
            <person name="Robideau G.P."/>
            <person name="Thines M."/>
            <person name="Win J."/>
            <person name="Zerillo M.M."/>
            <person name="Beakes G.W."/>
            <person name="Boore J.L."/>
            <person name="Busam D."/>
            <person name="Dumas B."/>
            <person name="Ferriera S."/>
            <person name="Fuerstenberg S.I."/>
            <person name="Gachon C.M."/>
            <person name="Gaulin E."/>
            <person name="Govers F."/>
            <person name="Grenville-Briggs L."/>
            <person name="Horner N."/>
            <person name="Hostetler J."/>
            <person name="Jiang R.H."/>
            <person name="Johnson J."/>
            <person name="Krajaejun T."/>
            <person name="Lin H."/>
            <person name="Meijer H.J."/>
            <person name="Moore B."/>
            <person name="Morris P."/>
            <person name="Phuntmart V."/>
            <person name="Puiu D."/>
            <person name="Shetty J."/>
            <person name="Stajich J.E."/>
            <person name="Tripathy S."/>
            <person name="Wawra S."/>
            <person name="van West P."/>
            <person name="Whitty B.R."/>
            <person name="Coutinho P.M."/>
            <person name="Henrissat B."/>
            <person name="Martin F."/>
            <person name="Thomas P.D."/>
            <person name="Tyler B.M."/>
            <person name="De Vries R.P."/>
            <person name="Kamoun S."/>
            <person name="Yandell M."/>
            <person name="Tisserat N."/>
            <person name="Buell C.R."/>
        </authorList>
    </citation>
    <scope>NUCLEOTIDE SEQUENCE</scope>
    <source>
        <strain evidence="3">DAOM:BR144</strain>
    </source>
</reference>
<evidence type="ECO:0000256" key="1">
    <source>
        <dbReference type="SAM" id="MobiDB-lite"/>
    </source>
</evidence>
<organism evidence="2 3">
    <name type="scientific">Globisporangium ultimum (strain ATCC 200006 / CBS 805.95 / DAOM BR144)</name>
    <name type="common">Pythium ultimum</name>
    <dbReference type="NCBI Taxonomy" id="431595"/>
    <lineage>
        <taxon>Eukaryota</taxon>
        <taxon>Sar</taxon>
        <taxon>Stramenopiles</taxon>
        <taxon>Oomycota</taxon>
        <taxon>Peronosporomycetes</taxon>
        <taxon>Pythiales</taxon>
        <taxon>Pythiaceae</taxon>
        <taxon>Globisporangium</taxon>
    </lineage>
</organism>
<reference evidence="2" key="3">
    <citation type="submission" date="2015-02" db="UniProtKB">
        <authorList>
            <consortium name="EnsemblProtists"/>
        </authorList>
    </citation>
    <scope>IDENTIFICATION</scope>
    <source>
        <strain evidence="2">DAOM BR144</strain>
    </source>
</reference>
<dbReference type="InParanoid" id="K3WY42"/>
<dbReference type="EMBL" id="GL376624">
    <property type="status" value="NOT_ANNOTATED_CDS"/>
    <property type="molecule type" value="Genomic_DNA"/>
</dbReference>
<proteinExistence type="predicted"/>
<feature type="region of interest" description="Disordered" evidence="1">
    <location>
        <begin position="1"/>
        <end position="37"/>
    </location>
</feature>
<protein>
    <submittedName>
        <fullName evidence="2">Uncharacterized protein</fullName>
    </submittedName>
</protein>
<name>K3WY42_GLOUD</name>
<dbReference type="HOGENOM" id="CLU_2643462_0_0_1"/>
<sequence length="77" mass="8340">MCLSHTIKEKLRSGTSRGPKTGRTNVSQDPSIAEASRKSFVSNEPKFMLSRAPTIVNSTRHMLGVGPSLVSVLLSKK</sequence>